<dbReference type="OrthoDB" id="3981129at2"/>
<feature type="compositionally biased region" description="Basic and acidic residues" evidence="1">
    <location>
        <begin position="349"/>
        <end position="370"/>
    </location>
</feature>
<dbReference type="SUPFAM" id="SSF56436">
    <property type="entry name" value="C-type lectin-like"/>
    <property type="match status" value="1"/>
</dbReference>
<gene>
    <name evidence="3" type="ORF">LYNGBM3L_29590</name>
</gene>
<dbReference type="HOGENOM" id="CLU_007840_0_0_3"/>
<dbReference type="GO" id="GO:0120147">
    <property type="term" value="F:formylglycine-generating oxidase activity"/>
    <property type="evidence" value="ECO:0007669"/>
    <property type="project" value="TreeGrafter"/>
</dbReference>
<dbReference type="Pfam" id="PF03781">
    <property type="entry name" value="FGE-sulfatase"/>
    <property type="match status" value="1"/>
</dbReference>
<sequence length="873" mass="99303">MVSETNQWWPDDREVAELIWCLAHLDRIVAPPLSENIKQPEDLQDYLPESSTENPSDNYPKIPPSVTEKLEQHIPIRTYPKQSDHAPTSPEKPESSSSNYSSPIRVPDPFPLPKPREISKALLPLSKRVPGLLANELDIEATVEQTAEADGLPMLAFRSPLERWFEVHLLIDCSPSMAFWGDLAEGVATLFRWQGFFRDVRIWHFDTREPTPQLFSGVDRIERDVRSLIAPGGHRLFIALTDTLGKAWYSSQAFEVLAELGEQHPVSIAHVFPQTLWQRTALDQAIQRPLIARQPESPNSMLQVGARLRTTARLYQFPIFNLSRNHLSTWANFTTGSGSNSIQGVLIRQDIRQDKPETDKTNPKKQRSEQSESVPETPQQLLRGFLANASPKARELAEVLAAVPLIPPVMRLAQQWFLPDSKHWHLAEVFFSGLIQKSSLGPDQATVPETWYEFRPGIRELLLGNSPVQRTTEIWREIGDFIEHHYGSLRDFPALIPNPAGSVQGVAGDRELYFAEVKAAVFTTWGGEYANLAQELSEKVAQGKREKEEIDKGLEPFDFVAEVPIIVFEEEPEEDEEKLQQWTFETPTVNHHGEIIKTTTYTASYFTQTLSDNVELEMVAIPGGTFTMGSPEREKDSRSRERPQHNVTLQAFFMGKYPVTQAQWKAIALMTDLKVEIDLDPDPSRFKGDNRPIERINWYEAVEFCDRLSKLTGREYRLPSEAQWEYACRGVREPLNLENGESYPPFYCGETITGQLANYDASYTYADQPQGEESKETTPVDQFLPNPFGLYDMHGNVWEWCLDDWHKNYDGAPTNGSAWIENNEKNSYSPLRGGSWADIPVYCRSAIRDDLDRRAVRNFINGFRVVCVSGRTG</sequence>
<dbReference type="InterPro" id="IPR051043">
    <property type="entry name" value="Sulfatase_Mod_Factor_Kinase"/>
</dbReference>
<organism evidence="3 4">
    <name type="scientific">Moorena producens 3L</name>
    <dbReference type="NCBI Taxonomy" id="489825"/>
    <lineage>
        <taxon>Bacteria</taxon>
        <taxon>Bacillati</taxon>
        <taxon>Cyanobacteriota</taxon>
        <taxon>Cyanophyceae</taxon>
        <taxon>Coleofasciculales</taxon>
        <taxon>Coleofasciculaceae</taxon>
        <taxon>Moorena</taxon>
    </lineage>
</organism>
<protein>
    <recommendedName>
        <fullName evidence="2">Sulfatase-modifying factor enzyme-like domain-containing protein</fullName>
    </recommendedName>
</protein>
<dbReference type="AlphaFoldDB" id="F4XTJ7"/>
<dbReference type="InterPro" id="IPR047738">
    <property type="entry name" value="SAV_2336-like_N"/>
</dbReference>
<dbReference type="Gene3D" id="3.90.1580.10">
    <property type="entry name" value="paralog of FGE (formylglycine-generating enzyme)"/>
    <property type="match status" value="1"/>
</dbReference>
<dbReference type="PANTHER" id="PTHR23150:SF19">
    <property type="entry name" value="FORMYLGLYCINE-GENERATING ENZYME"/>
    <property type="match status" value="1"/>
</dbReference>
<dbReference type="eggNOG" id="COG1262">
    <property type="taxonomic scope" value="Bacteria"/>
</dbReference>
<feature type="region of interest" description="Disordered" evidence="1">
    <location>
        <begin position="345"/>
        <end position="379"/>
    </location>
</feature>
<dbReference type="Proteomes" id="UP000003959">
    <property type="component" value="Unassembled WGS sequence"/>
</dbReference>
<name>F4XTJ7_9CYAN</name>
<feature type="region of interest" description="Disordered" evidence="1">
    <location>
        <begin position="36"/>
        <end position="64"/>
    </location>
</feature>
<dbReference type="PANTHER" id="PTHR23150">
    <property type="entry name" value="SULFATASE MODIFYING FACTOR 1, 2"/>
    <property type="match status" value="1"/>
</dbReference>
<dbReference type="InterPro" id="IPR005532">
    <property type="entry name" value="SUMF_dom"/>
</dbReference>
<reference evidence="4" key="1">
    <citation type="journal article" date="2011" name="Proc. Natl. Acad. Sci. U.S.A.">
        <title>Genomic insights into the physiology and ecology of the marine filamentous cyanobacterium Lyngbya majuscula.</title>
        <authorList>
            <person name="Jones A.C."/>
            <person name="Monroe E.A."/>
            <person name="Podell S."/>
            <person name="Hess W.R."/>
            <person name="Klages S."/>
            <person name="Esquenazi E."/>
            <person name="Niessen S."/>
            <person name="Hoover H."/>
            <person name="Rothmann M."/>
            <person name="Lasken R.S."/>
            <person name="Yates J.R.III."/>
            <person name="Reinhardt R."/>
            <person name="Kube M."/>
            <person name="Burkart M.D."/>
            <person name="Allen E.E."/>
            <person name="Dorrestein P.C."/>
            <person name="Gerwick W.H."/>
            <person name="Gerwick L."/>
        </authorList>
    </citation>
    <scope>NUCLEOTIDE SEQUENCE [LARGE SCALE GENOMIC DNA]</scope>
    <source>
        <strain evidence="4">3L</strain>
    </source>
</reference>
<dbReference type="EMBL" id="GL890929">
    <property type="protein sequence ID" value="EGJ32133.1"/>
    <property type="molecule type" value="Genomic_DNA"/>
</dbReference>
<dbReference type="InterPro" id="IPR016187">
    <property type="entry name" value="CTDL_fold"/>
</dbReference>
<evidence type="ECO:0000256" key="1">
    <source>
        <dbReference type="SAM" id="MobiDB-lite"/>
    </source>
</evidence>
<proteinExistence type="predicted"/>
<feature type="region of interest" description="Disordered" evidence="1">
    <location>
        <begin position="623"/>
        <end position="643"/>
    </location>
</feature>
<keyword evidence="4" id="KW-1185">Reference proteome</keyword>
<accession>F4XTJ7</accession>
<dbReference type="NCBIfam" id="NF041121">
    <property type="entry name" value="SAV_2336_NTERM"/>
    <property type="match status" value="1"/>
</dbReference>
<evidence type="ECO:0000313" key="4">
    <source>
        <dbReference type="Proteomes" id="UP000003959"/>
    </source>
</evidence>
<feature type="domain" description="Sulfatase-modifying factor enzyme-like" evidence="2">
    <location>
        <begin position="617"/>
        <end position="866"/>
    </location>
</feature>
<evidence type="ECO:0000313" key="3">
    <source>
        <dbReference type="EMBL" id="EGJ32133.1"/>
    </source>
</evidence>
<evidence type="ECO:0000259" key="2">
    <source>
        <dbReference type="Pfam" id="PF03781"/>
    </source>
</evidence>
<dbReference type="InterPro" id="IPR042095">
    <property type="entry name" value="SUMF_sf"/>
</dbReference>
<feature type="compositionally biased region" description="Basic and acidic residues" evidence="1">
    <location>
        <begin position="631"/>
        <end position="643"/>
    </location>
</feature>
<dbReference type="RefSeq" id="WP_008185551.1">
    <property type="nucleotide sequence ID" value="NZ_GL890929.1"/>
</dbReference>
<feature type="region of interest" description="Disordered" evidence="1">
    <location>
        <begin position="78"/>
        <end position="106"/>
    </location>
</feature>